<evidence type="ECO:0000256" key="5">
    <source>
        <dbReference type="ARBA" id="ARBA00022958"/>
    </source>
</evidence>
<keyword evidence="7 10" id="KW-0378">Hydrolase</keyword>
<dbReference type="PROSITE" id="PS51709">
    <property type="entry name" value="G_TRME"/>
    <property type="match status" value="1"/>
</dbReference>
<dbReference type="AlphaFoldDB" id="A0A7Z7PRV2"/>
<dbReference type="InterPro" id="IPR027368">
    <property type="entry name" value="MnmE_dom2"/>
</dbReference>
<feature type="binding site" evidence="7">
    <location>
        <position position="27"/>
    </location>
    <ligand>
        <name>(6S)-5-formyl-5,6,7,8-tetrahydrofolate</name>
        <dbReference type="ChEBI" id="CHEBI:57457"/>
    </ligand>
</feature>
<dbReference type="CDD" id="cd04164">
    <property type="entry name" value="trmE"/>
    <property type="match status" value="1"/>
</dbReference>
<feature type="binding site" evidence="7">
    <location>
        <position position="253"/>
    </location>
    <ligand>
        <name>Mg(2+)</name>
        <dbReference type="ChEBI" id="CHEBI:18420"/>
    </ligand>
</feature>
<dbReference type="NCBIfam" id="TIGR00450">
    <property type="entry name" value="mnmE_trmE_thdF"/>
    <property type="match status" value="1"/>
</dbReference>
<comment type="function">
    <text evidence="7">Exhibits a very high intrinsic GTPase hydrolysis rate. Involved in the addition of a carboxymethylaminomethyl (cmnm) group at the wobble position (U34) of certain tRNAs, forming tRNA-cmnm(5)s(2)U34.</text>
</comment>
<feature type="binding site" evidence="7">
    <location>
        <begin position="272"/>
        <end position="275"/>
    </location>
    <ligand>
        <name>GTP</name>
        <dbReference type="ChEBI" id="CHEBI:37565"/>
    </ligand>
</feature>
<dbReference type="InterPro" id="IPR027417">
    <property type="entry name" value="P-loop_NTPase"/>
</dbReference>
<dbReference type="NCBIfam" id="TIGR00231">
    <property type="entry name" value="small_GTP"/>
    <property type="match status" value="1"/>
</dbReference>
<keyword evidence="3 7" id="KW-0547">Nucleotide-binding</keyword>
<evidence type="ECO:0000256" key="2">
    <source>
        <dbReference type="ARBA" id="ARBA00022694"/>
    </source>
</evidence>
<feature type="binding site" evidence="7">
    <location>
        <position position="249"/>
    </location>
    <ligand>
        <name>K(+)</name>
        <dbReference type="ChEBI" id="CHEBI:29103"/>
    </ligand>
</feature>
<dbReference type="Gene3D" id="3.30.1360.120">
    <property type="entry name" value="Probable tRNA modification gtpase trme, domain 1"/>
    <property type="match status" value="1"/>
</dbReference>
<dbReference type="Pfam" id="PF01926">
    <property type="entry name" value="MMR_HSR1"/>
    <property type="match status" value="1"/>
</dbReference>
<dbReference type="GO" id="GO:0005525">
    <property type="term" value="F:GTP binding"/>
    <property type="evidence" value="ECO:0007669"/>
    <property type="project" value="UniProtKB-UniRule"/>
</dbReference>
<dbReference type="EC" id="3.6.-.-" evidence="7"/>
<protein>
    <recommendedName>
        <fullName evidence="7">tRNA modification GTPase MnmE</fullName>
        <ecNumber evidence="7">3.6.-.-</ecNumber>
    </recommendedName>
</protein>
<evidence type="ECO:0000256" key="8">
    <source>
        <dbReference type="RuleBase" id="RU003313"/>
    </source>
</evidence>
<keyword evidence="4 7" id="KW-0460">Magnesium</keyword>
<dbReference type="InterPro" id="IPR031168">
    <property type="entry name" value="G_TrmE"/>
</dbReference>
<feature type="binding site" evidence="7">
    <location>
        <position position="252"/>
    </location>
    <ligand>
        <name>K(+)</name>
        <dbReference type="ChEBI" id="CHEBI:29103"/>
    </ligand>
</feature>
<evidence type="ECO:0000256" key="6">
    <source>
        <dbReference type="ARBA" id="ARBA00023134"/>
    </source>
</evidence>
<feature type="binding site" evidence="7">
    <location>
        <position position="85"/>
    </location>
    <ligand>
        <name>(6S)-5-formyl-5,6,7,8-tetrahydrofolate</name>
        <dbReference type="ChEBI" id="CHEBI:57457"/>
    </ligand>
</feature>
<evidence type="ECO:0000259" key="9">
    <source>
        <dbReference type="PROSITE" id="PS51709"/>
    </source>
</evidence>
<feature type="domain" description="TrmE-type G" evidence="9">
    <location>
        <begin position="218"/>
        <end position="365"/>
    </location>
</feature>
<dbReference type="CDD" id="cd14858">
    <property type="entry name" value="TrmE_N"/>
    <property type="match status" value="1"/>
</dbReference>
<evidence type="ECO:0000256" key="1">
    <source>
        <dbReference type="ARBA" id="ARBA00011043"/>
    </source>
</evidence>
<feature type="binding site" evidence="7">
    <location>
        <position position="124"/>
    </location>
    <ligand>
        <name>(6S)-5-formyl-5,6,7,8-tetrahydrofolate</name>
        <dbReference type="ChEBI" id="CHEBI:57457"/>
    </ligand>
</feature>
<evidence type="ECO:0000256" key="7">
    <source>
        <dbReference type="HAMAP-Rule" id="MF_00379"/>
    </source>
</evidence>
<dbReference type="Gene3D" id="1.20.120.430">
    <property type="entry name" value="tRNA modification GTPase MnmE domain 2"/>
    <property type="match status" value="1"/>
</dbReference>
<accession>A0A7Z7PRV2</accession>
<dbReference type="PANTHER" id="PTHR42714">
    <property type="entry name" value="TRNA MODIFICATION GTPASE GTPBP3"/>
    <property type="match status" value="1"/>
</dbReference>
<organism evidence="10 11">
    <name type="scientific">Mesotoga infera</name>
    <dbReference type="NCBI Taxonomy" id="1236046"/>
    <lineage>
        <taxon>Bacteria</taxon>
        <taxon>Thermotogati</taxon>
        <taxon>Thermotogota</taxon>
        <taxon>Thermotogae</taxon>
        <taxon>Kosmotogales</taxon>
        <taxon>Kosmotogaceae</taxon>
        <taxon>Mesotoga</taxon>
    </lineage>
</organism>
<dbReference type="InterPro" id="IPR027266">
    <property type="entry name" value="TrmE/GcvT-like"/>
</dbReference>
<dbReference type="PANTHER" id="PTHR42714:SF2">
    <property type="entry name" value="TRNA MODIFICATION GTPASE GTPBP3, MITOCHONDRIAL"/>
    <property type="match status" value="1"/>
</dbReference>
<feature type="binding site" evidence="7">
    <location>
        <position position="232"/>
    </location>
    <ligand>
        <name>Mg(2+)</name>
        <dbReference type="ChEBI" id="CHEBI:18420"/>
    </ligand>
</feature>
<keyword evidence="6 7" id="KW-0342">GTP-binding</keyword>
<evidence type="ECO:0000313" key="10">
    <source>
        <dbReference type="EMBL" id="SSC13857.1"/>
    </source>
</evidence>
<feature type="binding site" evidence="7">
    <location>
        <begin position="228"/>
        <end position="233"/>
    </location>
    <ligand>
        <name>GTP</name>
        <dbReference type="ChEBI" id="CHEBI:37565"/>
    </ligand>
</feature>
<dbReference type="SUPFAM" id="SSF52540">
    <property type="entry name" value="P-loop containing nucleoside triphosphate hydrolases"/>
    <property type="match status" value="1"/>
</dbReference>
<dbReference type="InterPro" id="IPR004520">
    <property type="entry name" value="GTPase_MnmE"/>
</dbReference>
<comment type="subcellular location">
    <subcellularLocation>
        <location evidence="7">Cytoplasm</location>
    </subcellularLocation>
</comment>
<sequence>MELKRLFTDPICALATARGVSAIATVRCSGERILERLLPLLERPDKPKPRRIYLTSFKAKGEFLDEILFVYFQAPASYTGEEMVELSFHGNPIIIDRAMEALLEAGFRQALPGEFTRRAVLNGKIDLPKAEAINAMITSRSETALDVARRSYVEGISKEISIFREEIIRLLATIEVELNYPDEVETDYKDLGEKLNDLSESISAFIESASKGLRIAQGIKTVIVGETNVGKSTLLNALLRRDRAIVSDIPGTTRDTIEEDLSINGVLFRVIDTAGIRASNDAIEEMGIQRSLKAIEDADLLILLSDPAGDPGYLQKIDLEGKRVIRAANKSDIRQIDGAGYDVVISARTGQGLASLEKLMVEKTVDLTSIGEQIIVSARQRVCLQECLRYLHQSLEAIEERVTIDIVSTLVESAAKSLDELLGRNLTEDLLDRIFSDFCVGK</sequence>
<evidence type="ECO:0000256" key="3">
    <source>
        <dbReference type="ARBA" id="ARBA00022741"/>
    </source>
</evidence>
<keyword evidence="11" id="KW-1185">Reference proteome</keyword>
<dbReference type="Gene3D" id="3.40.50.300">
    <property type="entry name" value="P-loop containing nucleotide triphosphate hydrolases"/>
    <property type="match status" value="1"/>
</dbReference>
<dbReference type="HAMAP" id="MF_00379">
    <property type="entry name" value="GTPase_MnmE"/>
    <property type="match status" value="1"/>
</dbReference>
<evidence type="ECO:0000313" key="11">
    <source>
        <dbReference type="Proteomes" id="UP000250796"/>
    </source>
</evidence>
<dbReference type="GO" id="GO:0003924">
    <property type="term" value="F:GTPase activity"/>
    <property type="evidence" value="ECO:0007669"/>
    <property type="project" value="UniProtKB-UniRule"/>
</dbReference>
<dbReference type="InterPro" id="IPR006073">
    <property type="entry name" value="GTP-bd"/>
</dbReference>
<dbReference type="InterPro" id="IPR018948">
    <property type="entry name" value="GTP-bd_TrmE_N"/>
</dbReference>
<comment type="cofactor">
    <cofactor evidence="7">
        <name>K(+)</name>
        <dbReference type="ChEBI" id="CHEBI:29103"/>
    </cofactor>
    <text evidence="7">Binds 1 potassium ion per subunit.</text>
</comment>
<name>A0A7Z7PRV2_9BACT</name>
<evidence type="ECO:0000256" key="4">
    <source>
        <dbReference type="ARBA" id="ARBA00022842"/>
    </source>
</evidence>
<dbReference type="GO" id="GO:0002098">
    <property type="term" value="P:tRNA wobble uridine modification"/>
    <property type="evidence" value="ECO:0007669"/>
    <property type="project" value="TreeGrafter"/>
</dbReference>
<reference evidence="10 11" key="1">
    <citation type="submission" date="2017-01" db="EMBL/GenBank/DDBJ databases">
        <authorList>
            <person name="Erauso G."/>
        </authorList>
    </citation>
    <scope>NUCLEOTIDE SEQUENCE [LARGE SCALE GENOMIC DNA]</scope>
    <source>
        <strain evidence="10">MESINF1</strain>
    </source>
</reference>
<dbReference type="Pfam" id="PF10396">
    <property type="entry name" value="TrmE_N"/>
    <property type="match status" value="1"/>
</dbReference>
<comment type="similarity">
    <text evidence="1 7 8">Belongs to the TRAFAC class TrmE-Era-EngA-EngB-Septin-like GTPase superfamily. TrmE GTPase family.</text>
</comment>
<dbReference type="KEGG" id="minf:MESINF_2417"/>
<dbReference type="GO" id="GO:0030488">
    <property type="term" value="P:tRNA methylation"/>
    <property type="evidence" value="ECO:0007669"/>
    <property type="project" value="TreeGrafter"/>
</dbReference>
<keyword evidence="7" id="KW-0963">Cytoplasm</keyword>
<feature type="binding site" evidence="7">
    <location>
        <position position="228"/>
    </location>
    <ligand>
        <name>K(+)</name>
        <dbReference type="ChEBI" id="CHEBI:29103"/>
    </ligand>
</feature>
<dbReference type="Proteomes" id="UP000250796">
    <property type="component" value="Chromosome MESINF"/>
</dbReference>
<feature type="binding site" evidence="7">
    <location>
        <position position="442"/>
    </location>
    <ligand>
        <name>(6S)-5-formyl-5,6,7,8-tetrahydrofolate</name>
        <dbReference type="ChEBI" id="CHEBI:57457"/>
    </ligand>
</feature>
<feature type="binding site" evidence="7">
    <location>
        <begin position="346"/>
        <end position="348"/>
    </location>
    <ligand>
        <name>GTP</name>
        <dbReference type="ChEBI" id="CHEBI:37565"/>
    </ligand>
</feature>
<gene>
    <name evidence="7 10" type="primary">mnmE</name>
    <name evidence="7" type="synonym">trmE</name>
    <name evidence="10" type="ORF">MESINF_2417</name>
</gene>
<dbReference type="EMBL" id="LS974202">
    <property type="protein sequence ID" value="SSC13857.1"/>
    <property type="molecule type" value="Genomic_DNA"/>
</dbReference>
<dbReference type="InterPro" id="IPR005225">
    <property type="entry name" value="Small_GTP-bd"/>
</dbReference>
<keyword evidence="5 7" id="KW-0630">Potassium</keyword>
<comment type="subunit">
    <text evidence="7">Homodimer. Heterotetramer of two MnmE and two MnmG subunits.</text>
</comment>
<dbReference type="GO" id="GO:0046872">
    <property type="term" value="F:metal ion binding"/>
    <property type="evidence" value="ECO:0007669"/>
    <property type="project" value="UniProtKB-KW"/>
</dbReference>
<dbReference type="Pfam" id="PF12631">
    <property type="entry name" value="MnmE_helical"/>
    <property type="match status" value="1"/>
</dbReference>
<dbReference type="GO" id="GO:0005829">
    <property type="term" value="C:cytosol"/>
    <property type="evidence" value="ECO:0007669"/>
    <property type="project" value="TreeGrafter"/>
</dbReference>
<proteinExistence type="inferred from homology"/>
<keyword evidence="2 7" id="KW-0819">tRNA processing</keyword>
<feature type="binding site" evidence="7">
    <location>
        <begin position="247"/>
        <end position="253"/>
    </location>
    <ligand>
        <name>GTP</name>
        <dbReference type="ChEBI" id="CHEBI:37565"/>
    </ligand>
</feature>
<comment type="caution">
    <text evidence="7">Lacks conserved residue(s) required for the propagation of feature annotation.</text>
</comment>
<dbReference type="InterPro" id="IPR025867">
    <property type="entry name" value="MnmE_helical"/>
</dbReference>
<feature type="binding site" evidence="7">
    <location>
        <position position="247"/>
    </location>
    <ligand>
        <name>K(+)</name>
        <dbReference type="ChEBI" id="CHEBI:29103"/>
    </ligand>
</feature>
<keyword evidence="7" id="KW-0479">Metal-binding</keyword>